<organism evidence="1">
    <name type="scientific">marine sediment metagenome</name>
    <dbReference type="NCBI Taxonomy" id="412755"/>
    <lineage>
        <taxon>unclassified sequences</taxon>
        <taxon>metagenomes</taxon>
        <taxon>ecological metagenomes</taxon>
    </lineage>
</organism>
<proteinExistence type="predicted"/>
<dbReference type="SUPFAM" id="SSF102712">
    <property type="entry name" value="JAB1/MPN domain"/>
    <property type="match status" value="1"/>
</dbReference>
<accession>A0A0F9IXL1</accession>
<evidence type="ECO:0000313" key="1">
    <source>
        <dbReference type="EMBL" id="KKL91792.1"/>
    </source>
</evidence>
<sequence length="156" mass="18007">MIKIDLILLPFTILEETLKKFKEYGKEDLEAFAIWVGLEENTTFKIKEVWIPTQYNTMLSYYVPDIDVHTINVDLNKKKYSSIAQLHTHPGDAFHSCVDDSYSILTLPGSFSIVVSDFGHISFRGGLNDMVVYRLLDNKWVLQSKNKVNKLFKITN</sequence>
<name>A0A0F9IXL1_9ZZZZ</name>
<evidence type="ECO:0008006" key="2">
    <source>
        <dbReference type="Google" id="ProtNLM"/>
    </source>
</evidence>
<comment type="caution">
    <text evidence="1">The sequence shown here is derived from an EMBL/GenBank/DDBJ whole genome shotgun (WGS) entry which is preliminary data.</text>
</comment>
<protein>
    <recommendedName>
        <fullName evidence="2">JAB domain-containing protein</fullName>
    </recommendedName>
</protein>
<gene>
    <name evidence="1" type="ORF">LCGC14_1891150</name>
</gene>
<reference evidence="1" key="1">
    <citation type="journal article" date="2015" name="Nature">
        <title>Complex archaea that bridge the gap between prokaryotes and eukaryotes.</title>
        <authorList>
            <person name="Spang A."/>
            <person name="Saw J.H."/>
            <person name="Jorgensen S.L."/>
            <person name="Zaremba-Niedzwiedzka K."/>
            <person name="Martijn J."/>
            <person name="Lind A.E."/>
            <person name="van Eijk R."/>
            <person name="Schleper C."/>
            <person name="Guy L."/>
            <person name="Ettema T.J."/>
        </authorList>
    </citation>
    <scope>NUCLEOTIDE SEQUENCE</scope>
</reference>
<dbReference type="EMBL" id="LAZR01019642">
    <property type="protein sequence ID" value="KKL91792.1"/>
    <property type="molecule type" value="Genomic_DNA"/>
</dbReference>
<dbReference type="AlphaFoldDB" id="A0A0F9IXL1"/>